<keyword evidence="3" id="KW-1185">Reference proteome</keyword>
<organism evidence="2 3">
    <name type="scientific">Pelomonas aquatica</name>
    <dbReference type="NCBI Taxonomy" id="431058"/>
    <lineage>
        <taxon>Bacteria</taxon>
        <taxon>Pseudomonadati</taxon>
        <taxon>Pseudomonadota</taxon>
        <taxon>Betaproteobacteria</taxon>
        <taxon>Burkholderiales</taxon>
        <taxon>Sphaerotilaceae</taxon>
        <taxon>Roseateles</taxon>
    </lineage>
</organism>
<dbReference type="Gene3D" id="1.10.3920.10">
    <property type="entry name" value="PA2201 C-terminal domain-like"/>
    <property type="match status" value="1"/>
</dbReference>
<dbReference type="AlphaFoldDB" id="A0A9X4LII4"/>
<dbReference type="EMBL" id="SGUG01000019">
    <property type="protein sequence ID" value="MDG0863526.1"/>
    <property type="molecule type" value="Genomic_DNA"/>
</dbReference>
<dbReference type="Proteomes" id="UP001152766">
    <property type="component" value="Unassembled WGS sequence"/>
</dbReference>
<dbReference type="InterPro" id="IPR028983">
    <property type="entry name" value="PA2201-like_C"/>
</dbReference>
<evidence type="ECO:0000313" key="3">
    <source>
        <dbReference type="Proteomes" id="UP001152766"/>
    </source>
</evidence>
<name>A0A9X4LII4_9BURK</name>
<sequence>MAILSALKRMFGVQQLPTIRLDIAPRIGADTIHHIRDNQRQASASGEYLQNQAVKALKFARAELVDDRNNGHRHENRINGEGNIPAYWHIAYSAGFPISELASTIDEYLEQLEHFDKEFSTIWQPARRIIEVQFKLEEALKGLAWLVGMRATPAQLARYLDCCGPPGQDALFDRIVCQLGFARPMARRLRMPMDHQHLMALIDGAVADRPKLAVRALEKWARALARSGAPSKPGDLGYVGQWDLPLALVVMLWDIDDVGLSDHPHYPRDLVAHFRAYGGHVLPITSGEHLPEPAPGKRINLDQRHGTDLERWLALASDGDEVAVAAALSSLDETGALESSADLAFGALAEHGQAICADLKDDETLEAQLHALIAARAPGSVFESDDIDGNGAARCEAVMVRAQAWIQRSAGNLRLLQYSSGQDDWRALLVQRKHVDELEALSQQLRLAGRFT</sequence>
<evidence type="ECO:0000313" key="2">
    <source>
        <dbReference type="EMBL" id="MDG0863526.1"/>
    </source>
</evidence>
<dbReference type="Pfam" id="PF08929">
    <property type="entry name" value="PoNi_C"/>
    <property type="match status" value="1"/>
</dbReference>
<evidence type="ECO:0000259" key="1">
    <source>
        <dbReference type="Pfam" id="PF08929"/>
    </source>
</evidence>
<comment type="caution">
    <text evidence="2">The sequence shown here is derived from an EMBL/GenBank/DDBJ whole genome shotgun (WGS) entry which is preliminary data.</text>
</comment>
<feature type="domain" description="PoNi C-terminal" evidence="1">
    <location>
        <begin position="168"/>
        <end position="270"/>
    </location>
</feature>
<gene>
    <name evidence="2" type="ORF">EXJ73_13730</name>
</gene>
<proteinExistence type="predicted"/>
<dbReference type="InterPro" id="IPR015025">
    <property type="entry name" value="PoNi_C"/>
</dbReference>
<dbReference type="RefSeq" id="WP_268153334.1">
    <property type="nucleotide sequence ID" value="NZ_JAPPUW010000021.1"/>
</dbReference>
<reference evidence="2" key="1">
    <citation type="submission" date="2019-02" db="EMBL/GenBank/DDBJ databases">
        <title>Draft genome of the type strain Pelomonas aquatica CCUG 52575T.</title>
        <authorList>
            <person name="Gomila M."/>
            <person name="Lalucat J."/>
        </authorList>
    </citation>
    <scope>NUCLEOTIDE SEQUENCE</scope>
    <source>
        <strain evidence="2">CCUG 52575</strain>
    </source>
</reference>
<accession>A0A9X4LII4</accession>
<dbReference type="SUPFAM" id="SSF140731">
    <property type="entry name" value="PA2201 C-terminal domain-like"/>
    <property type="match status" value="1"/>
</dbReference>
<protein>
    <submittedName>
        <fullName evidence="2">DUF1911 domain-containing protein</fullName>
    </submittedName>
</protein>